<keyword evidence="1" id="KW-0472">Membrane</keyword>
<dbReference type="Proteomes" id="UP000239899">
    <property type="component" value="Unassembled WGS sequence"/>
</dbReference>
<organism evidence="2 3">
    <name type="scientific">Chlorella sorokiniana</name>
    <name type="common">Freshwater green alga</name>
    <dbReference type="NCBI Taxonomy" id="3076"/>
    <lineage>
        <taxon>Eukaryota</taxon>
        <taxon>Viridiplantae</taxon>
        <taxon>Chlorophyta</taxon>
        <taxon>core chlorophytes</taxon>
        <taxon>Trebouxiophyceae</taxon>
        <taxon>Chlorellales</taxon>
        <taxon>Chlorellaceae</taxon>
        <taxon>Chlorella clade</taxon>
        <taxon>Chlorella</taxon>
    </lineage>
</organism>
<name>A0A2P6TP03_CHLSO</name>
<sequence>MVTVYGTTTFHPAGWYRVTYCTAFKWGKFTRFLAATLAIVQIAGAAFVIAPAIYLSKDSLPGDTCFCSSLSSGLCPFLMGTASTSIALSAVTVVLTCCCCCTHRYSMKWSTACWVWVLDTLCAVVPAVMWGILYWQLLDNLQTCNDDTVPNHSFLADPLVSGSAASAAQLKLQDKAHFNHNTRDQIKMFSLGLCALYTFVALLALLRRACCCHVGGERDRKENEDPDYEWHNASATTTFTSV</sequence>
<dbReference type="EMBL" id="LHPG02000010">
    <property type="protein sequence ID" value="PRW51039.1"/>
    <property type="molecule type" value="Genomic_DNA"/>
</dbReference>
<gene>
    <name evidence="2" type="ORF">C2E21_5429</name>
</gene>
<keyword evidence="3" id="KW-1185">Reference proteome</keyword>
<protein>
    <submittedName>
        <fullName evidence="2">Uncharacterized protein</fullName>
    </submittedName>
</protein>
<feature type="transmembrane region" description="Helical" evidence="1">
    <location>
        <begin position="76"/>
        <end position="101"/>
    </location>
</feature>
<dbReference type="OrthoDB" id="10354974at2759"/>
<keyword evidence="1" id="KW-1133">Transmembrane helix</keyword>
<evidence type="ECO:0000313" key="2">
    <source>
        <dbReference type="EMBL" id="PRW51039.1"/>
    </source>
</evidence>
<proteinExistence type="predicted"/>
<feature type="transmembrane region" description="Helical" evidence="1">
    <location>
        <begin position="113"/>
        <end position="133"/>
    </location>
</feature>
<evidence type="ECO:0000256" key="1">
    <source>
        <dbReference type="SAM" id="Phobius"/>
    </source>
</evidence>
<comment type="caution">
    <text evidence="2">The sequence shown here is derived from an EMBL/GenBank/DDBJ whole genome shotgun (WGS) entry which is preliminary data.</text>
</comment>
<feature type="transmembrane region" description="Helical" evidence="1">
    <location>
        <begin position="188"/>
        <end position="206"/>
    </location>
</feature>
<feature type="transmembrane region" description="Helical" evidence="1">
    <location>
        <begin position="32"/>
        <end position="56"/>
    </location>
</feature>
<reference evidence="2 3" key="1">
    <citation type="journal article" date="2018" name="Plant J.">
        <title>Genome sequences of Chlorella sorokiniana UTEX 1602 and Micractinium conductrix SAG 241.80: implications to maltose excretion by a green alga.</title>
        <authorList>
            <person name="Arriola M.B."/>
            <person name="Velmurugan N."/>
            <person name="Zhang Y."/>
            <person name="Plunkett M.H."/>
            <person name="Hondzo H."/>
            <person name="Barney B.M."/>
        </authorList>
    </citation>
    <scope>NUCLEOTIDE SEQUENCE [LARGE SCALE GENOMIC DNA]</scope>
    <source>
        <strain evidence="3">UTEX 1602</strain>
    </source>
</reference>
<keyword evidence="1" id="KW-0812">Transmembrane</keyword>
<dbReference type="AlphaFoldDB" id="A0A2P6TP03"/>
<accession>A0A2P6TP03</accession>
<evidence type="ECO:0000313" key="3">
    <source>
        <dbReference type="Proteomes" id="UP000239899"/>
    </source>
</evidence>